<organism evidence="11 12">
    <name type="scientific">Ananas comosus</name>
    <name type="common">Pineapple</name>
    <name type="synonym">Ananas ananas</name>
    <dbReference type="NCBI Taxonomy" id="4615"/>
    <lineage>
        <taxon>Eukaryota</taxon>
        <taxon>Viridiplantae</taxon>
        <taxon>Streptophyta</taxon>
        <taxon>Embryophyta</taxon>
        <taxon>Tracheophyta</taxon>
        <taxon>Spermatophyta</taxon>
        <taxon>Magnoliopsida</taxon>
        <taxon>Liliopsida</taxon>
        <taxon>Poales</taxon>
        <taxon>Bromeliaceae</taxon>
        <taxon>Bromelioideae</taxon>
        <taxon>Ananas</taxon>
    </lineage>
</organism>
<evidence type="ECO:0000313" key="12">
    <source>
        <dbReference type="RefSeq" id="XP_020097012.1"/>
    </source>
</evidence>
<evidence type="ECO:0000256" key="3">
    <source>
        <dbReference type="ARBA" id="ARBA00022737"/>
    </source>
</evidence>
<dbReference type="RefSeq" id="XP_020097012.1">
    <property type="nucleotide sequence ID" value="XM_020241423.1"/>
</dbReference>
<dbReference type="InterPro" id="IPR027417">
    <property type="entry name" value="P-loop_NTPase"/>
</dbReference>
<dbReference type="Pfam" id="PF00931">
    <property type="entry name" value="NB-ARC"/>
    <property type="match status" value="1"/>
</dbReference>
<evidence type="ECO:0000256" key="4">
    <source>
        <dbReference type="ARBA" id="ARBA00022741"/>
    </source>
</evidence>
<dbReference type="InterPro" id="IPR056789">
    <property type="entry name" value="LRR_R13L1-DRL21"/>
</dbReference>
<dbReference type="Gene3D" id="3.40.50.300">
    <property type="entry name" value="P-loop containing nucleotide triphosphate hydrolases"/>
    <property type="match status" value="1"/>
</dbReference>
<dbReference type="Gramene" id="Aco020575.1.mrna1">
    <property type="protein sequence ID" value="Aco020575.1.mrna1.cds1"/>
    <property type="gene ID" value="Aco020575.1.path1"/>
</dbReference>
<dbReference type="SUPFAM" id="SSF52540">
    <property type="entry name" value="P-loop containing nucleoside triphosphate hydrolases"/>
    <property type="match status" value="1"/>
</dbReference>
<dbReference type="OrthoDB" id="1060944at2759"/>
<protein>
    <submittedName>
        <fullName evidence="12">Disease resistance protein At3g14460</fullName>
    </submittedName>
</protein>
<dbReference type="PRINTS" id="PR00364">
    <property type="entry name" value="DISEASERSIST"/>
</dbReference>
<feature type="domain" description="Disease resistance N-terminal" evidence="8">
    <location>
        <begin position="13"/>
        <end position="103"/>
    </location>
</feature>
<dbReference type="InterPro" id="IPR041118">
    <property type="entry name" value="Rx_N"/>
</dbReference>
<evidence type="ECO:0000256" key="1">
    <source>
        <dbReference type="ARBA" id="ARBA00008894"/>
    </source>
</evidence>
<sequence>MSGVEVPIILAAVGWVASPLVKKLLEEGFDSLGINAEKKLRKLRHTVLPVLKSVIAKAEDSPHRSEVEGWLQRLKDAYDDAEDALDLLNYDRLKRKAAAAARSSSKRPTNPVRSSFFHIPKRVKWVIKGGRDMLSPRKIKLKVRLKKLKKIAGEAKELSTLLGAQPETADSRQTISVPPPKVFGRDEDRDEIIRRLKIEPAAGVPIPIIAIVGRPGVGKTTLAQYVCKQLRSELTDGQHFDPIMWVYASRNFNASKIMKDIIQQASLASKPQEDLGDADVAVLSNLDAVVAGNLSSTEALRLKMNEKLNGKKFLLVIDDVWCDGEDHKKNWDTLFRCLSECCCLRGSKILVTSQTNDAPRNSTVAPNGAVPVEYVRHLEDLAENDFSDLFIHYALWQFDSHLREDLKEKCRTIAEKLNKDPTAAKMVGETIATKLADLLRSQGNLHAYLEMIADKDWSGDKTKALMWSFRHLPAHLQRCFSYCRLYPRGYKFKALELVQLWMAQGFIKPGDPNERVEDAGDGYLNDLVSRFYIQRHNRFRRSSGTGKPVFYYTLHELLYDLAEKVTRSYCVRIEGNRQSEIPSTIRHLCIPADKMNEKKEEICKLKKLRTLIVAKGESVVSDENVATDIFKSLKKLRVLLVLGLNLENLAKFISEMKHLRILQVSGGTSEFVLPELVSTLYQLQVLEVENASSLPARLTDLVGLRYLRPSVIAEISKLTSLQGLENFQVRKEKGYELEQLKNLNELRGHLRIDNLENVESEESAIAADLKEKKHLDSLQLVWRDGEDNVSSNLDVKILEGLQLPPNLTGLHLDGYRGQSWPSWPENQTSNIQELALRRCGMLEELPPMDQLYPYCRSLELWDLSRLEALHTLPPRLQEFTIIRAPFLTFVTKEDLQMSPADKRSIIKVMRERMPKWFPHKYFQQSLDDSEREMRNLIAPTNGSDSDEASSRGHNKSVPATDADITAVQERWLEMHERKTELIYSRPNEAKLLLPSTITRLRLKGCNITNHAFSVCLQQNLPSLMRLLLADLKMITRLPSADVLANLKSLQTLGLTNCWALTSLGGIRSLPRLVNLLLIRCPCLDIETAVLPSSLRYIRFESCADVDAILANANLPHLSRLTITQCRTRAASLQFRNLRSLHSLSILDCSGVSFSVDLKELHSLENLILQNCSNLEAVMNLPRSLKSLVIHGCPILEESIEIDPLTGRRMLNGIPVEDSFEHAL</sequence>
<feature type="domain" description="NB-ARC" evidence="7">
    <location>
        <begin position="189"/>
        <end position="357"/>
    </location>
</feature>
<accession>A0A6P5FMZ1</accession>
<dbReference type="GO" id="GO:0043531">
    <property type="term" value="F:ADP binding"/>
    <property type="evidence" value="ECO:0007669"/>
    <property type="project" value="InterPro"/>
</dbReference>
<feature type="domain" description="Disease resistance protein winged helix" evidence="9">
    <location>
        <begin position="485"/>
        <end position="562"/>
    </location>
</feature>
<dbReference type="GO" id="GO:0098542">
    <property type="term" value="P:defense response to other organism"/>
    <property type="evidence" value="ECO:0007669"/>
    <property type="project" value="TreeGrafter"/>
</dbReference>
<keyword evidence="3" id="KW-0677">Repeat</keyword>
<evidence type="ECO:0000259" key="9">
    <source>
        <dbReference type="Pfam" id="PF23559"/>
    </source>
</evidence>
<keyword evidence="11" id="KW-1185">Reference proteome</keyword>
<evidence type="ECO:0000256" key="6">
    <source>
        <dbReference type="SAM" id="MobiDB-lite"/>
    </source>
</evidence>
<dbReference type="Pfam" id="PF23559">
    <property type="entry name" value="WHD_DRP"/>
    <property type="match status" value="1"/>
</dbReference>
<proteinExistence type="inferred from homology"/>
<dbReference type="InterPro" id="IPR002182">
    <property type="entry name" value="NB-ARC"/>
</dbReference>
<dbReference type="InterPro" id="IPR036388">
    <property type="entry name" value="WH-like_DNA-bd_sf"/>
</dbReference>
<reference evidence="11" key="1">
    <citation type="journal article" date="2015" name="Nat. Genet.">
        <title>The pineapple genome and the evolution of CAM photosynthesis.</title>
        <authorList>
            <person name="Ming R."/>
            <person name="VanBuren R."/>
            <person name="Wai C.M."/>
            <person name="Tang H."/>
            <person name="Schatz M.C."/>
            <person name="Bowers J.E."/>
            <person name="Lyons E."/>
            <person name="Wang M.L."/>
            <person name="Chen J."/>
            <person name="Biggers E."/>
            <person name="Zhang J."/>
            <person name="Huang L."/>
            <person name="Zhang L."/>
            <person name="Miao W."/>
            <person name="Zhang J."/>
            <person name="Ye Z."/>
            <person name="Miao C."/>
            <person name="Lin Z."/>
            <person name="Wang H."/>
            <person name="Zhou H."/>
            <person name="Yim W.C."/>
            <person name="Priest H.D."/>
            <person name="Zheng C."/>
            <person name="Woodhouse M."/>
            <person name="Edger P.P."/>
            <person name="Guyot R."/>
            <person name="Guo H.B."/>
            <person name="Guo H."/>
            <person name="Zheng G."/>
            <person name="Singh R."/>
            <person name="Sharma A."/>
            <person name="Min X."/>
            <person name="Zheng Y."/>
            <person name="Lee H."/>
            <person name="Gurtowski J."/>
            <person name="Sedlazeck F.J."/>
            <person name="Harkess A."/>
            <person name="McKain M.R."/>
            <person name="Liao Z."/>
            <person name="Fang J."/>
            <person name="Liu J."/>
            <person name="Zhang X."/>
            <person name="Zhang Q."/>
            <person name="Hu W."/>
            <person name="Qin Y."/>
            <person name="Wang K."/>
            <person name="Chen L.Y."/>
            <person name="Shirley N."/>
            <person name="Lin Y.R."/>
            <person name="Liu L.Y."/>
            <person name="Hernandez A.G."/>
            <person name="Wright C.L."/>
            <person name="Bulone V."/>
            <person name="Tuskan G.A."/>
            <person name="Heath K."/>
            <person name="Zee F."/>
            <person name="Moore P.H."/>
            <person name="Sunkar R."/>
            <person name="Leebens-Mack J.H."/>
            <person name="Mockler T."/>
            <person name="Bennetzen J.L."/>
            <person name="Freeling M."/>
            <person name="Sankoff D."/>
            <person name="Paterson A.H."/>
            <person name="Zhu X."/>
            <person name="Yang X."/>
            <person name="Smith J.A."/>
            <person name="Cushman J.C."/>
            <person name="Paull R.E."/>
            <person name="Yu Q."/>
        </authorList>
    </citation>
    <scope>NUCLEOTIDE SEQUENCE [LARGE SCALE GENOMIC DNA]</scope>
    <source>
        <strain evidence="11">cv. F153</strain>
    </source>
</reference>
<dbReference type="Pfam" id="PF18052">
    <property type="entry name" value="Rx_N"/>
    <property type="match status" value="1"/>
</dbReference>
<dbReference type="SUPFAM" id="SSF52047">
    <property type="entry name" value="RNI-like"/>
    <property type="match status" value="1"/>
</dbReference>
<dbReference type="Proteomes" id="UP000515123">
    <property type="component" value="Linkage group 10"/>
</dbReference>
<reference evidence="12" key="2">
    <citation type="submission" date="2025-08" db="UniProtKB">
        <authorList>
            <consortium name="RefSeq"/>
        </authorList>
    </citation>
    <scope>IDENTIFICATION</scope>
    <source>
        <tissue evidence="12">Leaf</tissue>
    </source>
</reference>
<dbReference type="AlphaFoldDB" id="A0A6P5FMZ1"/>
<dbReference type="InterPro" id="IPR058922">
    <property type="entry name" value="WHD_DRP"/>
</dbReference>
<gene>
    <name evidence="12" type="primary">LOC109716108</name>
</gene>
<feature type="region of interest" description="Disordered" evidence="6">
    <location>
        <begin position="937"/>
        <end position="959"/>
    </location>
</feature>
<dbReference type="InterPro" id="IPR044974">
    <property type="entry name" value="Disease_R_plants"/>
</dbReference>
<dbReference type="GeneID" id="109716108"/>
<evidence type="ECO:0000259" key="10">
    <source>
        <dbReference type="Pfam" id="PF25019"/>
    </source>
</evidence>
<dbReference type="PANTHER" id="PTHR23155:SF949">
    <property type="entry name" value="OS01G0781200 PROTEIN"/>
    <property type="match status" value="1"/>
</dbReference>
<dbReference type="Pfam" id="PF25019">
    <property type="entry name" value="LRR_R13L1-DRL21"/>
    <property type="match status" value="1"/>
</dbReference>
<evidence type="ECO:0000256" key="2">
    <source>
        <dbReference type="ARBA" id="ARBA00022614"/>
    </source>
</evidence>
<dbReference type="Gene3D" id="1.20.5.4130">
    <property type="match status" value="1"/>
</dbReference>
<feature type="domain" description="R13L1/DRL21-like LRR repeat region" evidence="10">
    <location>
        <begin position="737"/>
        <end position="852"/>
    </location>
</feature>
<keyword evidence="4" id="KW-0547">Nucleotide-binding</keyword>
<keyword evidence="2" id="KW-0433">Leucine-rich repeat</keyword>
<evidence type="ECO:0000259" key="7">
    <source>
        <dbReference type="Pfam" id="PF00931"/>
    </source>
</evidence>
<dbReference type="PANTHER" id="PTHR23155">
    <property type="entry name" value="DISEASE RESISTANCE PROTEIN RP"/>
    <property type="match status" value="1"/>
</dbReference>
<keyword evidence="5" id="KW-0611">Plant defense</keyword>
<dbReference type="Gene3D" id="3.80.10.10">
    <property type="entry name" value="Ribonuclease Inhibitor"/>
    <property type="match status" value="3"/>
</dbReference>
<dbReference type="Gene3D" id="1.10.10.10">
    <property type="entry name" value="Winged helix-like DNA-binding domain superfamily/Winged helix DNA-binding domain"/>
    <property type="match status" value="1"/>
</dbReference>
<dbReference type="InterPro" id="IPR032675">
    <property type="entry name" value="LRR_dom_sf"/>
</dbReference>
<evidence type="ECO:0000313" key="11">
    <source>
        <dbReference type="Proteomes" id="UP000515123"/>
    </source>
</evidence>
<evidence type="ECO:0000256" key="5">
    <source>
        <dbReference type="ARBA" id="ARBA00022821"/>
    </source>
</evidence>
<comment type="similarity">
    <text evidence="1">Belongs to the disease resistance NB-LRR family.</text>
</comment>
<dbReference type="SUPFAM" id="SSF52058">
    <property type="entry name" value="L domain-like"/>
    <property type="match status" value="1"/>
</dbReference>
<evidence type="ECO:0000259" key="8">
    <source>
        <dbReference type="Pfam" id="PF18052"/>
    </source>
</evidence>
<name>A0A6P5FMZ1_ANACO</name>